<dbReference type="Proteomes" id="UP000006882">
    <property type="component" value="Chromosome G7"/>
</dbReference>
<feature type="domain" description="EF-hand" evidence="6">
    <location>
        <begin position="189"/>
        <end position="224"/>
    </location>
</feature>
<dbReference type="OrthoDB" id="26525at2759"/>
<feature type="domain" description="EF-hand" evidence="6">
    <location>
        <begin position="63"/>
        <end position="98"/>
    </location>
</feature>
<sequence length="230" mass="25612">MVLITILLLAVLFIAGLINIVFYLPTNKFLAWFQSLFQANSSTAATPVAPPTKSKDIISSNRAEDAELKQVFATFDKNSDGFITKQELKESLKNIRIFMSDAEVEEMVKKVDANGDGLIEFDEFRMLCESMHRRDQGVGGEDGNGLSREEEAEEELKEAFDVFDKDKDGLISVEELGVVLCSLGLREGNKVEDCKEMVKKVDRDGDGMVNFDEFKRMMKGGAGGRLLLAH</sequence>
<feature type="transmembrane region" description="Helical" evidence="5">
    <location>
        <begin position="6"/>
        <end position="24"/>
    </location>
</feature>
<name>A0A251NGG5_PRUPE</name>
<dbReference type="FunFam" id="1.10.238.10:FF:000089">
    <property type="entry name" value="calmodulin-like protein 3"/>
    <property type="match status" value="1"/>
</dbReference>
<evidence type="ECO:0000256" key="2">
    <source>
        <dbReference type="ARBA" id="ARBA00022723"/>
    </source>
</evidence>
<feature type="domain" description="EF-hand" evidence="6">
    <location>
        <begin position="151"/>
        <end position="186"/>
    </location>
</feature>
<organism evidence="7 8">
    <name type="scientific">Prunus persica</name>
    <name type="common">Peach</name>
    <name type="synonym">Amygdalus persica</name>
    <dbReference type="NCBI Taxonomy" id="3760"/>
    <lineage>
        <taxon>Eukaryota</taxon>
        <taxon>Viridiplantae</taxon>
        <taxon>Streptophyta</taxon>
        <taxon>Embryophyta</taxon>
        <taxon>Tracheophyta</taxon>
        <taxon>Spermatophyta</taxon>
        <taxon>Magnoliopsida</taxon>
        <taxon>eudicotyledons</taxon>
        <taxon>Gunneridae</taxon>
        <taxon>Pentapetalae</taxon>
        <taxon>rosids</taxon>
        <taxon>fabids</taxon>
        <taxon>Rosales</taxon>
        <taxon>Rosaceae</taxon>
        <taxon>Amygdaloideae</taxon>
        <taxon>Amygdaleae</taxon>
        <taxon>Prunus</taxon>
    </lineage>
</organism>
<dbReference type="InterPro" id="IPR039647">
    <property type="entry name" value="EF_hand_pair_protein_CML-like"/>
</dbReference>
<dbReference type="PROSITE" id="PS50222">
    <property type="entry name" value="EF_HAND_2"/>
    <property type="match status" value="4"/>
</dbReference>
<dbReference type="SUPFAM" id="SSF47473">
    <property type="entry name" value="EF-hand"/>
    <property type="match status" value="1"/>
</dbReference>
<comment type="function">
    <text evidence="1">Potential calcium sensor.</text>
</comment>
<evidence type="ECO:0000259" key="6">
    <source>
        <dbReference type="PROSITE" id="PS50222"/>
    </source>
</evidence>
<dbReference type="GO" id="GO:0005509">
    <property type="term" value="F:calcium ion binding"/>
    <property type="evidence" value="ECO:0000318"/>
    <property type="project" value="GO_Central"/>
</dbReference>
<dbReference type="SMART" id="SM00054">
    <property type="entry name" value="EFh"/>
    <property type="match status" value="4"/>
</dbReference>
<dbReference type="FunFam" id="1.10.238.10:FF:000178">
    <property type="entry name" value="Calmodulin-2 A"/>
    <property type="match status" value="1"/>
</dbReference>
<dbReference type="STRING" id="3760.A0A251NGG5"/>
<keyword evidence="5" id="KW-1133">Transmembrane helix</keyword>
<dbReference type="SMR" id="A0A251NGG5"/>
<dbReference type="GO" id="GO:0043226">
    <property type="term" value="C:organelle"/>
    <property type="evidence" value="ECO:0007669"/>
    <property type="project" value="UniProtKB-ARBA"/>
</dbReference>
<keyword evidence="2" id="KW-0479">Metal-binding</keyword>
<evidence type="ECO:0000256" key="5">
    <source>
        <dbReference type="SAM" id="Phobius"/>
    </source>
</evidence>
<dbReference type="Pfam" id="PF13499">
    <property type="entry name" value="EF-hand_7"/>
    <property type="match status" value="2"/>
</dbReference>
<reference evidence="7 8" key="1">
    <citation type="journal article" date="2013" name="Nat. Genet.">
        <title>The high-quality draft genome of peach (Prunus persica) identifies unique patterns of genetic diversity, domestication and genome evolution.</title>
        <authorList>
            <consortium name="International Peach Genome Initiative"/>
            <person name="Verde I."/>
            <person name="Abbott A.G."/>
            <person name="Scalabrin S."/>
            <person name="Jung S."/>
            <person name="Shu S."/>
            <person name="Marroni F."/>
            <person name="Zhebentyayeva T."/>
            <person name="Dettori M.T."/>
            <person name="Grimwood J."/>
            <person name="Cattonaro F."/>
            <person name="Zuccolo A."/>
            <person name="Rossini L."/>
            <person name="Jenkins J."/>
            <person name="Vendramin E."/>
            <person name="Meisel L.A."/>
            <person name="Decroocq V."/>
            <person name="Sosinski B."/>
            <person name="Prochnik S."/>
            <person name="Mitros T."/>
            <person name="Policriti A."/>
            <person name="Cipriani G."/>
            <person name="Dondini L."/>
            <person name="Ficklin S."/>
            <person name="Goodstein D.M."/>
            <person name="Xuan P."/>
            <person name="Del Fabbro C."/>
            <person name="Aramini V."/>
            <person name="Copetti D."/>
            <person name="Gonzalez S."/>
            <person name="Horner D.S."/>
            <person name="Falchi R."/>
            <person name="Lucas S."/>
            <person name="Mica E."/>
            <person name="Maldonado J."/>
            <person name="Lazzari B."/>
            <person name="Bielenberg D."/>
            <person name="Pirona R."/>
            <person name="Miculan M."/>
            <person name="Barakat A."/>
            <person name="Testolin R."/>
            <person name="Stella A."/>
            <person name="Tartarini S."/>
            <person name="Tonutti P."/>
            <person name="Arus P."/>
            <person name="Orellana A."/>
            <person name="Wells C."/>
            <person name="Main D."/>
            <person name="Vizzotto G."/>
            <person name="Silva H."/>
            <person name="Salamini F."/>
            <person name="Schmutz J."/>
            <person name="Morgante M."/>
            <person name="Rokhsar D.S."/>
        </authorList>
    </citation>
    <scope>NUCLEOTIDE SEQUENCE [LARGE SCALE GENOMIC DNA]</scope>
    <source>
        <strain evidence="8">cv. Nemared</strain>
    </source>
</reference>
<evidence type="ECO:0000313" key="7">
    <source>
        <dbReference type="EMBL" id="ONH98407.1"/>
    </source>
</evidence>
<keyword evidence="4" id="KW-0106">Calcium</keyword>
<evidence type="ECO:0000256" key="4">
    <source>
        <dbReference type="ARBA" id="ARBA00022837"/>
    </source>
</evidence>
<dbReference type="GO" id="GO:0005737">
    <property type="term" value="C:cytoplasm"/>
    <property type="evidence" value="ECO:0007669"/>
    <property type="project" value="UniProtKB-ARBA"/>
</dbReference>
<protein>
    <recommendedName>
        <fullName evidence="6">EF-hand domain-containing protein</fullName>
    </recommendedName>
</protein>
<dbReference type="AlphaFoldDB" id="A0A251NGG5"/>
<dbReference type="InterPro" id="IPR002048">
    <property type="entry name" value="EF_hand_dom"/>
</dbReference>
<evidence type="ECO:0000313" key="8">
    <source>
        <dbReference type="Proteomes" id="UP000006882"/>
    </source>
</evidence>
<keyword evidence="5" id="KW-0812">Transmembrane</keyword>
<dbReference type="Gramene" id="ONH98407">
    <property type="protein sequence ID" value="ONH98407"/>
    <property type="gene ID" value="PRUPE_7G248200"/>
</dbReference>
<dbReference type="CDD" id="cd00051">
    <property type="entry name" value="EFh"/>
    <property type="match status" value="2"/>
</dbReference>
<dbReference type="Gene3D" id="1.10.238.10">
    <property type="entry name" value="EF-hand"/>
    <property type="match status" value="2"/>
</dbReference>
<keyword evidence="3" id="KW-0677">Repeat</keyword>
<proteinExistence type="predicted"/>
<keyword evidence="5" id="KW-0472">Membrane</keyword>
<feature type="domain" description="EF-hand" evidence="6">
    <location>
        <begin position="99"/>
        <end position="134"/>
    </location>
</feature>
<keyword evidence="8" id="KW-1185">Reference proteome</keyword>
<dbReference type="PRINTS" id="PR01697">
    <property type="entry name" value="PARVALBUMIN"/>
</dbReference>
<dbReference type="InterPro" id="IPR011992">
    <property type="entry name" value="EF-hand-dom_pair"/>
</dbReference>
<dbReference type="EMBL" id="CM007657">
    <property type="protein sequence ID" value="ONH98407.1"/>
    <property type="molecule type" value="Genomic_DNA"/>
</dbReference>
<accession>A0A251NGG5</accession>
<dbReference type="eggNOG" id="KOG0027">
    <property type="taxonomic scope" value="Eukaryota"/>
</dbReference>
<evidence type="ECO:0000256" key="1">
    <source>
        <dbReference type="ARBA" id="ARBA00003291"/>
    </source>
</evidence>
<gene>
    <name evidence="7" type="ORF">PRUPE_7G248200</name>
</gene>
<dbReference type="PROSITE" id="PS00018">
    <property type="entry name" value="EF_HAND_1"/>
    <property type="match status" value="4"/>
</dbReference>
<evidence type="ECO:0000256" key="3">
    <source>
        <dbReference type="ARBA" id="ARBA00022737"/>
    </source>
</evidence>
<dbReference type="InterPro" id="IPR018247">
    <property type="entry name" value="EF_Hand_1_Ca_BS"/>
</dbReference>
<dbReference type="PANTHER" id="PTHR10891">
    <property type="entry name" value="EF-HAND CALCIUM-BINDING DOMAIN CONTAINING PROTEIN"/>
    <property type="match status" value="1"/>
</dbReference>